<name>A0ABU3QG67_9ACTN</name>
<feature type="active site" description="Proton acceptor; specific for L-alanine" evidence="4">
    <location>
        <position position="285"/>
    </location>
</feature>
<feature type="region of interest" description="Disordered" evidence="5">
    <location>
        <begin position="1"/>
        <end position="21"/>
    </location>
</feature>
<organism evidence="7 8">
    <name type="scientific">Streptomyces tamarix</name>
    <dbReference type="NCBI Taxonomy" id="3078565"/>
    <lineage>
        <taxon>Bacteria</taxon>
        <taxon>Bacillati</taxon>
        <taxon>Actinomycetota</taxon>
        <taxon>Actinomycetes</taxon>
        <taxon>Kitasatosporales</taxon>
        <taxon>Streptomycetaceae</taxon>
        <taxon>Streptomyces</taxon>
    </lineage>
</organism>
<sequence>MSETPQHLRAAHEPEHPGTRARAEVDLAALRANVRALRARVEPSGARVMGIVKADAYGHGAVPCARAALEAGAAWLGTATPYEALALRAAGIDAPLLCWLWTPGGPFRAAVEADVDIAVSGLWALDEVVEAARAAGRPARVQLKADTGLGRNGCLAGDWPRLVGEALKAQADDHVRVTGLWSHFACADEPGHPSIGAQLARFHDMLEYAEKAGVEPEVRHMANSPATLTLPETHFDLVRTGVAMYGISPSPELGVPADFGLRPVMRLTASVASVKQAPPGLGVSYGHHYVTDRETNLALVPLGYADGVPRHASGSGPVLLGGAVRTVAGRIAMDQFVLDLGDDTVEPGARAVLFGPGDDGEPTAEDWARAAGTIAYEIVTRVGARVPRVHLHERG</sequence>
<evidence type="ECO:0000256" key="2">
    <source>
        <dbReference type="ARBA" id="ARBA00022898"/>
    </source>
</evidence>
<dbReference type="NCBIfam" id="TIGR00492">
    <property type="entry name" value="alr"/>
    <property type="match status" value="1"/>
</dbReference>
<dbReference type="SUPFAM" id="SSF51419">
    <property type="entry name" value="PLP-binding barrel"/>
    <property type="match status" value="1"/>
</dbReference>
<reference evidence="7 8" key="1">
    <citation type="submission" date="2023-09" db="EMBL/GenBank/DDBJ databases">
        <title>Streptomyces sp. nov.: A antagonism against Alternaria gaisen Producing Streptochlin, Isolated from Tamarix root soil.</title>
        <authorList>
            <person name="Chen Y."/>
        </authorList>
    </citation>
    <scope>NUCLEOTIDE SEQUENCE [LARGE SCALE GENOMIC DNA]</scope>
    <source>
        <strain evidence="7 8">TRM76323</strain>
    </source>
</reference>
<protein>
    <recommendedName>
        <fullName evidence="4">Alanine racemase</fullName>
        <ecNumber evidence="4">5.1.1.1</ecNumber>
    </recommendedName>
</protein>
<evidence type="ECO:0000313" key="7">
    <source>
        <dbReference type="EMBL" id="MDT9681775.1"/>
    </source>
</evidence>
<dbReference type="PANTHER" id="PTHR30511">
    <property type="entry name" value="ALANINE RACEMASE"/>
    <property type="match status" value="1"/>
</dbReference>
<dbReference type="InterPro" id="IPR001608">
    <property type="entry name" value="Ala_racemase_N"/>
</dbReference>
<dbReference type="GO" id="GO:0008784">
    <property type="term" value="F:alanine racemase activity"/>
    <property type="evidence" value="ECO:0007669"/>
    <property type="project" value="UniProtKB-EC"/>
</dbReference>
<feature type="domain" description="Alanine racemase C-terminal" evidence="6">
    <location>
        <begin position="264"/>
        <end position="391"/>
    </location>
</feature>
<dbReference type="SUPFAM" id="SSF50621">
    <property type="entry name" value="Alanine racemase C-terminal domain-like"/>
    <property type="match status" value="1"/>
</dbReference>
<dbReference type="Pfam" id="PF00842">
    <property type="entry name" value="Ala_racemase_C"/>
    <property type="match status" value="1"/>
</dbReference>
<evidence type="ECO:0000256" key="4">
    <source>
        <dbReference type="HAMAP-Rule" id="MF_01201"/>
    </source>
</evidence>
<evidence type="ECO:0000256" key="5">
    <source>
        <dbReference type="SAM" id="MobiDB-lite"/>
    </source>
</evidence>
<keyword evidence="8" id="KW-1185">Reference proteome</keyword>
<dbReference type="Gene3D" id="2.40.37.10">
    <property type="entry name" value="Lyase, Ornithine Decarboxylase, Chain A, domain 1"/>
    <property type="match status" value="1"/>
</dbReference>
<dbReference type="Pfam" id="PF01168">
    <property type="entry name" value="Ala_racemase_N"/>
    <property type="match status" value="1"/>
</dbReference>
<feature type="compositionally biased region" description="Basic and acidic residues" evidence="5">
    <location>
        <begin position="10"/>
        <end position="21"/>
    </location>
</feature>
<feature type="binding site" evidence="4">
    <location>
        <position position="333"/>
    </location>
    <ligand>
        <name>substrate</name>
    </ligand>
</feature>
<dbReference type="CDD" id="cd00430">
    <property type="entry name" value="PLPDE_III_AR"/>
    <property type="match status" value="1"/>
</dbReference>
<comment type="pathway">
    <text evidence="4">Amino-acid biosynthesis; D-alanine biosynthesis; D-alanine from L-alanine: step 1/1.</text>
</comment>
<dbReference type="SMART" id="SM01005">
    <property type="entry name" value="Ala_racemase_C"/>
    <property type="match status" value="1"/>
</dbReference>
<comment type="similarity">
    <text evidence="4">Belongs to the alanine racemase family.</text>
</comment>
<comment type="cofactor">
    <cofactor evidence="1 4">
        <name>pyridoxal 5'-phosphate</name>
        <dbReference type="ChEBI" id="CHEBI:597326"/>
    </cofactor>
</comment>
<comment type="function">
    <text evidence="4">Catalyzes the interconversion of L-alanine and D-alanine. May also act on other amino acids.</text>
</comment>
<evidence type="ECO:0000256" key="3">
    <source>
        <dbReference type="ARBA" id="ARBA00023235"/>
    </source>
</evidence>
<dbReference type="InterPro" id="IPR009006">
    <property type="entry name" value="Ala_racemase/Decarboxylase_C"/>
</dbReference>
<dbReference type="EC" id="5.1.1.1" evidence="4"/>
<dbReference type="RefSeq" id="WP_315876849.1">
    <property type="nucleotide sequence ID" value="NZ_JAWCTQ010000005.1"/>
</dbReference>
<dbReference type="InterPro" id="IPR011079">
    <property type="entry name" value="Ala_racemase_C"/>
</dbReference>
<comment type="catalytic activity">
    <reaction evidence="4">
        <text>L-alanine = D-alanine</text>
        <dbReference type="Rhea" id="RHEA:20249"/>
        <dbReference type="ChEBI" id="CHEBI:57416"/>
        <dbReference type="ChEBI" id="CHEBI:57972"/>
        <dbReference type="EC" id="5.1.1.1"/>
    </reaction>
</comment>
<keyword evidence="3 4" id="KW-0413">Isomerase</keyword>
<accession>A0ABU3QG67</accession>
<comment type="caution">
    <text evidence="7">The sequence shown here is derived from an EMBL/GenBank/DDBJ whole genome shotgun (WGS) entry which is preliminary data.</text>
</comment>
<feature type="active site" description="Proton acceptor; specific for D-alanine" evidence="4">
    <location>
        <position position="53"/>
    </location>
</feature>
<proteinExistence type="inferred from homology"/>
<dbReference type="PROSITE" id="PS00395">
    <property type="entry name" value="ALANINE_RACEMASE"/>
    <property type="match status" value="1"/>
</dbReference>
<feature type="binding site" evidence="4">
    <location>
        <position position="151"/>
    </location>
    <ligand>
        <name>substrate</name>
    </ligand>
</feature>
<dbReference type="HAMAP" id="MF_01201">
    <property type="entry name" value="Ala_racemase"/>
    <property type="match status" value="1"/>
</dbReference>
<evidence type="ECO:0000256" key="1">
    <source>
        <dbReference type="ARBA" id="ARBA00001933"/>
    </source>
</evidence>
<evidence type="ECO:0000259" key="6">
    <source>
        <dbReference type="SMART" id="SM01005"/>
    </source>
</evidence>
<dbReference type="PANTHER" id="PTHR30511:SF0">
    <property type="entry name" value="ALANINE RACEMASE, CATABOLIC-RELATED"/>
    <property type="match status" value="1"/>
</dbReference>
<feature type="modified residue" description="N6-(pyridoxal phosphate)lysine" evidence="4">
    <location>
        <position position="53"/>
    </location>
</feature>
<dbReference type="InterPro" id="IPR000821">
    <property type="entry name" value="Ala_racemase"/>
</dbReference>
<keyword evidence="2 4" id="KW-0663">Pyridoxal phosphate</keyword>
<dbReference type="Proteomes" id="UP001250181">
    <property type="component" value="Unassembled WGS sequence"/>
</dbReference>
<dbReference type="InterPro" id="IPR029066">
    <property type="entry name" value="PLP-binding_barrel"/>
</dbReference>
<dbReference type="EMBL" id="JAWCTQ010000005">
    <property type="protein sequence ID" value="MDT9681775.1"/>
    <property type="molecule type" value="Genomic_DNA"/>
</dbReference>
<dbReference type="Gene3D" id="3.20.20.10">
    <property type="entry name" value="Alanine racemase"/>
    <property type="match status" value="1"/>
</dbReference>
<dbReference type="InterPro" id="IPR020622">
    <property type="entry name" value="Ala_racemase_pyridoxalP-BS"/>
</dbReference>
<evidence type="ECO:0000313" key="8">
    <source>
        <dbReference type="Proteomes" id="UP001250181"/>
    </source>
</evidence>
<dbReference type="PRINTS" id="PR00992">
    <property type="entry name" value="ALARACEMASE"/>
</dbReference>
<gene>
    <name evidence="7" type="primary">alr</name>
    <name evidence="7" type="ORF">RND61_06755</name>
</gene>